<dbReference type="CDD" id="cd00913">
    <property type="entry name" value="PCD_DCoH_subfamily_a"/>
    <property type="match status" value="1"/>
</dbReference>
<keyword evidence="3 4" id="KW-0456">Lyase</keyword>
<sequence length="115" mass="12187">MSDLAKENCIPCRGGVPPLPREEAEALLRELAGWRLNADATQIARDFKFPDFATTLAFIVHIGATAEGAGHHPDIAFGWGYATIALHTHAIGGLQRADFVLAAKIDALPLAKSAG</sequence>
<dbReference type="GO" id="GO:0008124">
    <property type="term" value="F:4-alpha-hydroxytetrahydrobiopterin dehydratase activity"/>
    <property type="evidence" value="ECO:0007669"/>
    <property type="project" value="UniProtKB-UniRule"/>
</dbReference>
<dbReference type="PANTHER" id="PTHR12599">
    <property type="entry name" value="PTERIN-4-ALPHA-CARBINOLAMINE DEHYDRATASE"/>
    <property type="match status" value="1"/>
</dbReference>
<comment type="caution">
    <text evidence="5">The sequence shown here is derived from an EMBL/GenBank/DDBJ whole genome shotgun (WGS) entry which is preliminary data.</text>
</comment>
<dbReference type="Gene3D" id="3.30.1360.20">
    <property type="entry name" value="Transcriptional coactivator/pterin dehydratase"/>
    <property type="match status" value="1"/>
</dbReference>
<gene>
    <name evidence="5" type="ORF">ACELLULO517_01975</name>
</gene>
<evidence type="ECO:0000256" key="2">
    <source>
        <dbReference type="ARBA" id="ARBA00006472"/>
    </source>
</evidence>
<evidence type="ECO:0000256" key="1">
    <source>
        <dbReference type="ARBA" id="ARBA00001554"/>
    </source>
</evidence>
<evidence type="ECO:0000313" key="6">
    <source>
        <dbReference type="Proteomes" id="UP000721844"/>
    </source>
</evidence>
<protein>
    <recommendedName>
        <fullName evidence="4">Putative pterin-4-alpha-carbinolamine dehydratase</fullName>
        <shortName evidence="4">PHS</shortName>
        <ecNumber evidence="4">4.2.1.96</ecNumber>
    </recommendedName>
    <alternativeName>
        <fullName evidence="4">4-alpha-hydroxy-tetrahydropterin dehydratase</fullName>
    </alternativeName>
    <alternativeName>
        <fullName evidence="4">Pterin carbinolamine dehydratase</fullName>
        <shortName evidence="4">PCD</shortName>
    </alternativeName>
</protein>
<evidence type="ECO:0000256" key="3">
    <source>
        <dbReference type="ARBA" id="ARBA00023239"/>
    </source>
</evidence>
<comment type="catalytic activity">
    <reaction evidence="1 4">
        <text>(4aS,6R)-4a-hydroxy-L-erythro-5,6,7,8-tetrahydrobiopterin = (6R)-L-erythro-6,7-dihydrobiopterin + H2O</text>
        <dbReference type="Rhea" id="RHEA:11920"/>
        <dbReference type="ChEBI" id="CHEBI:15377"/>
        <dbReference type="ChEBI" id="CHEBI:15642"/>
        <dbReference type="ChEBI" id="CHEBI:43120"/>
        <dbReference type="EC" id="4.2.1.96"/>
    </reaction>
</comment>
<dbReference type="EMBL" id="JAESVA010000001">
    <property type="protein sequence ID" value="MCB8878985.1"/>
    <property type="molecule type" value="Genomic_DNA"/>
</dbReference>
<dbReference type="HAMAP" id="MF_00434">
    <property type="entry name" value="Pterin_4_alpha"/>
    <property type="match status" value="1"/>
</dbReference>
<accession>A0A964E1X4</accession>
<name>A0A964E1X4_9PROT</name>
<organism evidence="5 6">
    <name type="scientific">Acidisoma cellulosilyticum</name>
    <dbReference type="NCBI Taxonomy" id="2802395"/>
    <lineage>
        <taxon>Bacteria</taxon>
        <taxon>Pseudomonadati</taxon>
        <taxon>Pseudomonadota</taxon>
        <taxon>Alphaproteobacteria</taxon>
        <taxon>Acetobacterales</taxon>
        <taxon>Acidocellaceae</taxon>
        <taxon>Acidisoma</taxon>
    </lineage>
</organism>
<dbReference type="EC" id="4.2.1.96" evidence="4"/>
<keyword evidence="6" id="KW-1185">Reference proteome</keyword>
<dbReference type="RefSeq" id="WP_227305423.1">
    <property type="nucleotide sequence ID" value="NZ_JAESVA010000001.1"/>
</dbReference>
<proteinExistence type="inferred from homology"/>
<comment type="similarity">
    <text evidence="2 4">Belongs to the pterin-4-alpha-carbinolamine dehydratase family.</text>
</comment>
<dbReference type="InterPro" id="IPR001533">
    <property type="entry name" value="Pterin_deHydtase"/>
</dbReference>
<reference evidence="5 6" key="1">
    <citation type="journal article" date="2021" name="Microorganisms">
        <title>Acidisoma silvae sp. nov. and Acidisomacellulosilytica sp. nov., Two Acidophilic Bacteria Isolated from Decaying Wood, Hydrolyzing Cellulose and Producing Poly-3-hydroxybutyrate.</title>
        <authorList>
            <person name="Mieszkin S."/>
            <person name="Pouder E."/>
            <person name="Uroz S."/>
            <person name="Simon-Colin C."/>
            <person name="Alain K."/>
        </authorList>
    </citation>
    <scope>NUCLEOTIDE SEQUENCE [LARGE SCALE GENOMIC DNA]</scope>
    <source>
        <strain evidence="5 6">HW T5.17</strain>
    </source>
</reference>
<dbReference type="Pfam" id="PF01329">
    <property type="entry name" value="Pterin_4a"/>
    <property type="match status" value="1"/>
</dbReference>
<dbReference type="Proteomes" id="UP000721844">
    <property type="component" value="Unassembled WGS sequence"/>
</dbReference>
<evidence type="ECO:0000313" key="5">
    <source>
        <dbReference type="EMBL" id="MCB8878985.1"/>
    </source>
</evidence>
<dbReference type="SUPFAM" id="SSF55248">
    <property type="entry name" value="PCD-like"/>
    <property type="match status" value="1"/>
</dbReference>
<dbReference type="AlphaFoldDB" id="A0A964E1X4"/>
<evidence type="ECO:0000256" key="4">
    <source>
        <dbReference type="HAMAP-Rule" id="MF_00434"/>
    </source>
</evidence>
<dbReference type="GO" id="GO:0006729">
    <property type="term" value="P:tetrahydrobiopterin biosynthetic process"/>
    <property type="evidence" value="ECO:0007669"/>
    <property type="project" value="InterPro"/>
</dbReference>
<dbReference type="PANTHER" id="PTHR12599:SF0">
    <property type="entry name" value="PTERIN-4-ALPHA-CARBINOLAMINE DEHYDRATASE"/>
    <property type="match status" value="1"/>
</dbReference>
<dbReference type="InterPro" id="IPR036428">
    <property type="entry name" value="PCD_sf"/>
</dbReference>